<accession>A0ACB9ZUR8</accession>
<gene>
    <name evidence="1" type="ORF">M9H77_36788</name>
</gene>
<sequence length="890" mass="97861">MVETQYPNTPTRQQQQHGVQRPYSHAGGGAGPTPMIDITKQHLHSQSDNDRSSGELRAAMDCNLTSLCDHIQLEGFNNGAFSDVVVHAMDSTYHLHRLILSRSSYFRNMLQGPWREANAPILTLQVDDKNVNGEAIDMALAYLYGHHPKLNDSNAFRVLAAASFLDLQDLCAICTDFIISELWTSNFLAYQVFAESQDYGMHGERVRNACWGYLCQSGARELKEVLPKLSSQTLHALLTSDELWVPSEEKRFELALHTLLAKGALCKAKTQEKGNSSSDVGEVPSDDSKGIINNLTNDCPKGLEHGLGLLSIKDEGQDTAHNILVELANQVVDSHSEVPSCKQQMQKPAYTQADMDLGYNCGIQQQSSCNSLSYTGGMGSSCSYLEMPIGVRASNLGGSSVAMEGPSEEDSCYQLNNNNWLPGDERHCIPSSSCNIFMPNEWGKCNMPPLAWGGRTVGQREVKSCLKEHNGVSQEDYDAFVNIFEGGSVLYCNMSFEALLNVRKQLEEMGFPCKAVNDGLWLQMLLSQRVQEIGAETCKNCSLTGVACACRQSFGYTRNVTANGYYMQEHDRSNPSNDIGSVYVTDSVHGEGNGIFRPVRVHVRGPNDGLAGIGRGTTFVPAAGWTPTRFVFSRVPFGMGSRNCQQSIGNDEPENRADHNGDLAGDGLTALVGLSQGGNSSANIPGEQMPRVYEADLQTRLLDSSLTGPSATGIHMQMLDSSENAIGIGWENSNNSISLDMRTPLSHFPPFRFAVEFQDVLRLTDGQVKHSPEVFYAGSLWKVSVQAFSDEDPQGRRTLGLFLHRRKAEITGPVRKVHMYVDSREKVTARYQLICPSKREVMVFGSFKQTGTLLPKAPKGWGWRTALLFDELGDHLQNGALRIAAVVQLI</sequence>
<organism evidence="1 2">
    <name type="scientific">Catharanthus roseus</name>
    <name type="common">Madagascar periwinkle</name>
    <name type="synonym">Vinca rosea</name>
    <dbReference type="NCBI Taxonomy" id="4058"/>
    <lineage>
        <taxon>Eukaryota</taxon>
        <taxon>Viridiplantae</taxon>
        <taxon>Streptophyta</taxon>
        <taxon>Embryophyta</taxon>
        <taxon>Tracheophyta</taxon>
        <taxon>Spermatophyta</taxon>
        <taxon>Magnoliopsida</taxon>
        <taxon>eudicotyledons</taxon>
        <taxon>Gunneridae</taxon>
        <taxon>Pentapetalae</taxon>
        <taxon>asterids</taxon>
        <taxon>lamiids</taxon>
        <taxon>Gentianales</taxon>
        <taxon>Apocynaceae</taxon>
        <taxon>Rauvolfioideae</taxon>
        <taxon>Vinceae</taxon>
        <taxon>Catharanthinae</taxon>
        <taxon>Catharanthus</taxon>
    </lineage>
</organism>
<name>A0ACB9ZUR8_CATRO</name>
<keyword evidence="2" id="KW-1185">Reference proteome</keyword>
<comment type="caution">
    <text evidence="1">The sequence shown here is derived from an EMBL/GenBank/DDBJ whole genome shotgun (WGS) entry which is preliminary data.</text>
</comment>
<dbReference type="Proteomes" id="UP001060085">
    <property type="component" value="Linkage Group LG08"/>
</dbReference>
<dbReference type="EMBL" id="CM044708">
    <property type="protein sequence ID" value="KAI5650783.1"/>
    <property type="molecule type" value="Genomic_DNA"/>
</dbReference>
<proteinExistence type="predicted"/>
<protein>
    <submittedName>
        <fullName evidence="1">Uncharacterized protein</fullName>
    </submittedName>
</protein>
<reference evidence="2" key="1">
    <citation type="journal article" date="2023" name="Nat. Plants">
        <title>Single-cell RNA sequencing provides a high-resolution roadmap for understanding the multicellular compartmentation of specialized metabolism.</title>
        <authorList>
            <person name="Sun S."/>
            <person name="Shen X."/>
            <person name="Li Y."/>
            <person name="Li Y."/>
            <person name="Wang S."/>
            <person name="Li R."/>
            <person name="Zhang H."/>
            <person name="Shen G."/>
            <person name="Guo B."/>
            <person name="Wei J."/>
            <person name="Xu J."/>
            <person name="St-Pierre B."/>
            <person name="Chen S."/>
            <person name="Sun C."/>
        </authorList>
    </citation>
    <scope>NUCLEOTIDE SEQUENCE [LARGE SCALE GENOMIC DNA]</scope>
</reference>
<evidence type="ECO:0000313" key="2">
    <source>
        <dbReference type="Proteomes" id="UP001060085"/>
    </source>
</evidence>
<evidence type="ECO:0000313" key="1">
    <source>
        <dbReference type="EMBL" id="KAI5650783.1"/>
    </source>
</evidence>